<accession>A0A6C0JIB3</accession>
<dbReference type="AlphaFoldDB" id="A0A6C0JIB3"/>
<organism evidence="1">
    <name type="scientific">viral metagenome</name>
    <dbReference type="NCBI Taxonomy" id="1070528"/>
    <lineage>
        <taxon>unclassified sequences</taxon>
        <taxon>metagenomes</taxon>
        <taxon>organismal metagenomes</taxon>
    </lineage>
</organism>
<sequence length="122" mass="14795">MNHSLPNRALPSRALQIINEYSQPLTRVNWRHSKPIISQYKLYLYVLNKNKLNYSNTNWEEGLYVRVLYHITDTEWYRAFEYIRFYGLSRYIERMELDGEGHNMLEADGIKDAMYYHTVCYD</sequence>
<dbReference type="EMBL" id="MN740417">
    <property type="protein sequence ID" value="QHU05565.1"/>
    <property type="molecule type" value="Genomic_DNA"/>
</dbReference>
<name>A0A6C0JIB3_9ZZZZ</name>
<protein>
    <submittedName>
        <fullName evidence="1">Uncharacterized protein</fullName>
    </submittedName>
</protein>
<reference evidence="1" key="1">
    <citation type="journal article" date="2020" name="Nature">
        <title>Giant virus diversity and host interactions through global metagenomics.</title>
        <authorList>
            <person name="Schulz F."/>
            <person name="Roux S."/>
            <person name="Paez-Espino D."/>
            <person name="Jungbluth S."/>
            <person name="Walsh D.A."/>
            <person name="Denef V.J."/>
            <person name="McMahon K.D."/>
            <person name="Konstantinidis K.T."/>
            <person name="Eloe-Fadrosh E.A."/>
            <person name="Kyrpides N.C."/>
            <person name="Woyke T."/>
        </authorList>
    </citation>
    <scope>NUCLEOTIDE SEQUENCE</scope>
    <source>
        <strain evidence="1">GVMAG-M-3300027736-24</strain>
    </source>
</reference>
<evidence type="ECO:0000313" key="1">
    <source>
        <dbReference type="EMBL" id="QHU05565.1"/>
    </source>
</evidence>
<proteinExistence type="predicted"/>